<reference evidence="1" key="1">
    <citation type="submission" date="2022-07" db="EMBL/GenBank/DDBJ databases">
        <title>Phylogenomic reconstructions and comparative analyses of Kickxellomycotina fungi.</title>
        <authorList>
            <person name="Reynolds N.K."/>
            <person name="Stajich J.E."/>
            <person name="Barry K."/>
            <person name="Grigoriev I.V."/>
            <person name="Crous P."/>
            <person name="Smith M.E."/>
        </authorList>
    </citation>
    <scope>NUCLEOTIDE SEQUENCE</scope>
    <source>
        <strain evidence="1">CBS 190363</strain>
    </source>
</reference>
<name>A0ACC1MB74_9FUNG</name>
<dbReference type="EMBL" id="JANBVB010000003">
    <property type="protein sequence ID" value="KAJ2900716.1"/>
    <property type="molecule type" value="Genomic_DNA"/>
</dbReference>
<protein>
    <submittedName>
        <fullName evidence="1">Uncharacterized protein</fullName>
    </submittedName>
</protein>
<comment type="caution">
    <text evidence="1">The sequence shown here is derived from an EMBL/GenBank/DDBJ whole genome shotgun (WGS) entry which is preliminary data.</text>
</comment>
<sequence length="133" mass="15011">MFIAPLKSFDEAKGYLKDNKKGCIIFLQSESADGYLELKNKTKDLVLILLEPANTISYNAITSDELKKFKENKEILIDDGVAFFVNEECTIAQKGYDPEEFIKNIGKFRIPAPVKPNTYANNNDYACNCCVIL</sequence>
<keyword evidence="2" id="KW-1185">Reference proteome</keyword>
<gene>
    <name evidence="1" type="ORF">IWW38_000391</name>
</gene>
<evidence type="ECO:0000313" key="1">
    <source>
        <dbReference type="EMBL" id="KAJ2900716.1"/>
    </source>
</evidence>
<evidence type="ECO:0000313" key="2">
    <source>
        <dbReference type="Proteomes" id="UP001139981"/>
    </source>
</evidence>
<organism evidence="1 2">
    <name type="scientific">Coemansia aciculifera</name>
    <dbReference type="NCBI Taxonomy" id="417176"/>
    <lineage>
        <taxon>Eukaryota</taxon>
        <taxon>Fungi</taxon>
        <taxon>Fungi incertae sedis</taxon>
        <taxon>Zoopagomycota</taxon>
        <taxon>Kickxellomycotina</taxon>
        <taxon>Kickxellomycetes</taxon>
        <taxon>Kickxellales</taxon>
        <taxon>Kickxellaceae</taxon>
        <taxon>Coemansia</taxon>
    </lineage>
</organism>
<proteinExistence type="predicted"/>
<accession>A0ACC1MB74</accession>
<dbReference type="Proteomes" id="UP001139981">
    <property type="component" value="Unassembled WGS sequence"/>
</dbReference>